<comment type="caution">
    <text evidence="23">The sequence shown here is derived from an EMBL/GenBank/DDBJ whole genome shotgun (WGS) entry which is preliminary data.</text>
</comment>
<evidence type="ECO:0000256" key="20">
    <source>
        <dbReference type="ARBA" id="ARBA00048679"/>
    </source>
</evidence>
<dbReference type="GO" id="GO:0006952">
    <property type="term" value="P:defense response"/>
    <property type="evidence" value="ECO:0007669"/>
    <property type="project" value="UniProtKB-ARBA"/>
</dbReference>
<dbReference type="EC" id="2.7.11.1" evidence="3"/>
<feature type="chain" id="PRO_5035855116" description="non-specific serine/threonine protein kinase" evidence="21">
    <location>
        <begin position="23"/>
        <end position="898"/>
    </location>
</feature>
<keyword evidence="17 23" id="KW-0675">Receptor</keyword>
<dbReference type="SMART" id="SM00365">
    <property type="entry name" value="LRR_SD22"/>
    <property type="match status" value="4"/>
</dbReference>
<keyword evidence="7" id="KW-0433">Leucine-rich repeat</keyword>
<dbReference type="InterPro" id="IPR011009">
    <property type="entry name" value="Kinase-like_dom_sf"/>
</dbReference>
<keyword evidence="24" id="KW-1185">Reference proteome</keyword>
<evidence type="ECO:0000256" key="14">
    <source>
        <dbReference type="ARBA" id="ARBA00022840"/>
    </source>
</evidence>
<dbReference type="PROSITE" id="PS00108">
    <property type="entry name" value="PROTEIN_KINASE_ST"/>
    <property type="match status" value="1"/>
</dbReference>
<dbReference type="FunFam" id="3.80.10.10:FF:000288">
    <property type="entry name" value="LRR receptor-like serine/threonine-protein kinase EFR"/>
    <property type="match status" value="1"/>
</dbReference>
<dbReference type="InterPro" id="IPR032675">
    <property type="entry name" value="LRR_dom_sf"/>
</dbReference>
<feature type="signal peptide" evidence="21">
    <location>
        <begin position="1"/>
        <end position="22"/>
    </location>
</feature>
<dbReference type="Pfam" id="PF00560">
    <property type="entry name" value="LRR_1"/>
    <property type="match status" value="13"/>
</dbReference>
<comment type="catalytic activity">
    <reaction evidence="19">
        <text>L-threonyl-[protein] + ATP = O-phospho-L-threonyl-[protein] + ADP + H(+)</text>
        <dbReference type="Rhea" id="RHEA:46608"/>
        <dbReference type="Rhea" id="RHEA-COMP:11060"/>
        <dbReference type="Rhea" id="RHEA-COMP:11605"/>
        <dbReference type="ChEBI" id="CHEBI:15378"/>
        <dbReference type="ChEBI" id="CHEBI:30013"/>
        <dbReference type="ChEBI" id="CHEBI:30616"/>
        <dbReference type="ChEBI" id="CHEBI:61977"/>
        <dbReference type="ChEBI" id="CHEBI:456216"/>
        <dbReference type="EC" id="2.7.11.1"/>
    </reaction>
</comment>
<dbReference type="InterPro" id="IPR000719">
    <property type="entry name" value="Prot_kinase_dom"/>
</dbReference>
<dbReference type="InterPro" id="IPR001611">
    <property type="entry name" value="Leu-rich_rpt"/>
</dbReference>
<dbReference type="InterPro" id="IPR008271">
    <property type="entry name" value="Ser/Thr_kinase_AS"/>
</dbReference>
<evidence type="ECO:0000256" key="21">
    <source>
        <dbReference type="SAM" id="SignalP"/>
    </source>
</evidence>
<evidence type="ECO:0000259" key="22">
    <source>
        <dbReference type="PROSITE" id="PS50011"/>
    </source>
</evidence>
<comment type="catalytic activity">
    <reaction evidence="20">
        <text>L-seryl-[protein] + ATP = O-phospho-L-seryl-[protein] + ADP + H(+)</text>
        <dbReference type="Rhea" id="RHEA:17989"/>
        <dbReference type="Rhea" id="RHEA-COMP:9863"/>
        <dbReference type="Rhea" id="RHEA-COMP:11604"/>
        <dbReference type="ChEBI" id="CHEBI:15378"/>
        <dbReference type="ChEBI" id="CHEBI:29999"/>
        <dbReference type="ChEBI" id="CHEBI:30616"/>
        <dbReference type="ChEBI" id="CHEBI:83421"/>
        <dbReference type="ChEBI" id="CHEBI:456216"/>
        <dbReference type="EC" id="2.7.11.1"/>
    </reaction>
</comment>
<evidence type="ECO:0000256" key="10">
    <source>
        <dbReference type="ARBA" id="ARBA00022729"/>
    </source>
</evidence>
<dbReference type="InterPro" id="IPR003591">
    <property type="entry name" value="Leu-rich_rpt_typical-subtyp"/>
</dbReference>
<dbReference type="InterPro" id="IPR051809">
    <property type="entry name" value="Plant_receptor-like_S/T_kinase"/>
</dbReference>
<keyword evidence="5" id="KW-0723">Serine/threonine-protein kinase</keyword>
<dbReference type="PANTHER" id="PTHR27008:SF596">
    <property type="entry name" value="OS02G0215500 PROTEIN"/>
    <property type="match status" value="1"/>
</dbReference>
<dbReference type="Gramene" id="OE9A016730T1">
    <property type="protein sequence ID" value="OE9A016730C1"/>
    <property type="gene ID" value="OE9A016730"/>
</dbReference>
<protein>
    <recommendedName>
        <fullName evidence="3">non-specific serine/threonine protein kinase</fullName>
        <ecNumber evidence="3">2.7.11.1</ecNumber>
    </recommendedName>
</protein>
<feature type="domain" description="Protein kinase" evidence="22">
    <location>
        <begin position="589"/>
        <end position="854"/>
    </location>
</feature>
<gene>
    <name evidence="23" type="ORF">OLEA9_A016730</name>
</gene>
<keyword evidence="8" id="KW-0808">Transferase</keyword>
<dbReference type="SMART" id="SM00220">
    <property type="entry name" value="S_TKc"/>
    <property type="match status" value="1"/>
</dbReference>
<evidence type="ECO:0000256" key="12">
    <source>
        <dbReference type="ARBA" id="ARBA00022741"/>
    </source>
</evidence>
<dbReference type="GO" id="GO:0051707">
    <property type="term" value="P:response to other organism"/>
    <property type="evidence" value="ECO:0007669"/>
    <property type="project" value="UniProtKB-ARBA"/>
</dbReference>
<dbReference type="Proteomes" id="UP000594638">
    <property type="component" value="Unassembled WGS sequence"/>
</dbReference>
<evidence type="ECO:0000256" key="13">
    <source>
        <dbReference type="ARBA" id="ARBA00022777"/>
    </source>
</evidence>
<evidence type="ECO:0000256" key="6">
    <source>
        <dbReference type="ARBA" id="ARBA00022553"/>
    </source>
</evidence>
<keyword evidence="13" id="KW-0418">Kinase</keyword>
<evidence type="ECO:0000256" key="9">
    <source>
        <dbReference type="ARBA" id="ARBA00022692"/>
    </source>
</evidence>
<dbReference type="FunFam" id="3.80.10.10:FF:000383">
    <property type="entry name" value="Leucine-rich repeat receptor protein kinase EMS1"/>
    <property type="match status" value="1"/>
</dbReference>
<keyword evidence="18" id="KW-0325">Glycoprotein</keyword>
<keyword evidence="10 21" id="KW-0732">Signal</keyword>
<evidence type="ECO:0000256" key="15">
    <source>
        <dbReference type="ARBA" id="ARBA00022989"/>
    </source>
</evidence>
<keyword evidence="11" id="KW-0677">Repeat</keyword>
<dbReference type="PROSITE" id="PS50011">
    <property type="entry name" value="PROTEIN_KINASE_DOM"/>
    <property type="match status" value="1"/>
</dbReference>
<accession>A0A8S0QJL2</accession>
<dbReference type="GO" id="GO:0005886">
    <property type="term" value="C:plasma membrane"/>
    <property type="evidence" value="ECO:0007669"/>
    <property type="project" value="UniProtKB-SubCell"/>
</dbReference>
<evidence type="ECO:0000256" key="3">
    <source>
        <dbReference type="ARBA" id="ARBA00012513"/>
    </source>
</evidence>
<dbReference type="PANTHER" id="PTHR27008">
    <property type="entry name" value="OS04G0122200 PROTEIN"/>
    <property type="match status" value="1"/>
</dbReference>
<evidence type="ECO:0000256" key="2">
    <source>
        <dbReference type="ARBA" id="ARBA00008684"/>
    </source>
</evidence>
<keyword evidence="15" id="KW-1133">Transmembrane helix</keyword>
<keyword evidence="4" id="KW-1003">Cell membrane</keyword>
<dbReference type="AlphaFoldDB" id="A0A8S0QJL2"/>
<name>A0A8S0QJL2_OLEEU</name>
<dbReference type="Gene3D" id="3.30.200.20">
    <property type="entry name" value="Phosphorylase Kinase, domain 1"/>
    <property type="match status" value="1"/>
</dbReference>
<keyword evidence="14" id="KW-0067">ATP-binding</keyword>
<evidence type="ECO:0000256" key="4">
    <source>
        <dbReference type="ARBA" id="ARBA00022475"/>
    </source>
</evidence>
<comment type="subcellular location">
    <subcellularLocation>
        <location evidence="1">Cell membrane</location>
        <topology evidence="1">Single-pass membrane protein</topology>
    </subcellularLocation>
</comment>
<dbReference type="GO" id="GO:0005524">
    <property type="term" value="F:ATP binding"/>
    <property type="evidence" value="ECO:0007669"/>
    <property type="project" value="UniProtKB-KW"/>
</dbReference>
<dbReference type="GO" id="GO:0004674">
    <property type="term" value="F:protein serine/threonine kinase activity"/>
    <property type="evidence" value="ECO:0007669"/>
    <property type="project" value="UniProtKB-KW"/>
</dbReference>
<dbReference type="InterPro" id="IPR013210">
    <property type="entry name" value="LRR_N_plant-typ"/>
</dbReference>
<dbReference type="Gene3D" id="3.80.10.10">
    <property type="entry name" value="Ribonuclease Inhibitor"/>
    <property type="match status" value="3"/>
</dbReference>
<evidence type="ECO:0000256" key="18">
    <source>
        <dbReference type="ARBA" id="ARBA00023180"/>
    </source>
</evidence>
<dbReference type="SMART" id="SM00369">
    <property type="entry name" value="LRR_TYP"/>
    <property type="match status" value="6"/>
</dbReference>
<keyword evidence="16" id="KW-0472">Membrane</keyword>
<evidence type="ECO:0000313" key="23">
    <source>
        <dbReference type="EMBL" id="CAA2968147.1"/>
    </source>
</evidence>
<dbReference type="Pfam" id="PF08263">
    <property type="entry name" value="LRRNT_2"/>
    <property type="match status" value="1"/>
</dbReference>
<dbReference type="SUPFAM" id="SSF52058">
    <property type="entry name" value="L domain-like"/>
    <property type="match status" value="2"/>
</dbReference>
<evidence type="ECO:0000256" key="16">
    <source>
        <dbReference type="ARBA" id="ARBA00023136"/>
    </source>
</evidence>
<dbReference type="FunFam" id="1.10.510.10:FF:000358">
    <property type="entry name" value="Putative leucine-rich repeat receptor-like serine/threonine-protein kinase"/>
    <property type="match status" value="1"/>
</dbReference>
<dbReference type="SUPFAM" id="SSF56112">
    <property type="entry name" value="Protein kinase-like (PK-like)"/>
    <property type="match status" value="1"/>
</dbReference>
<evidence type="ECO:0000256" key="17">
    <source>
        <dbReference type="ARBA" id="ARBA00023170"/>
    </source>
</evidence>
<evidence type="ECO:0000313" key="24">
    <source>
        <dbReference type="Proteomes" id="UP000594638"/>
    </source>
</evidence>
<evidence type="ECO:0000256" key="5">
    <source>
        <dbReference type="ARBA" id="ARBA00022527"/>
    </source>
</evidence>
<reference evidence="23 24" key="1">
    <citation type="submission" date="2019-12" db="EMBL/GenBank/DDBJ databases">
        <authorList>
            <person name="Alioto T."/>
            <person name="Alioto T."/>
            <person name="Gomez Garrido J."/>
        </authorList>
    </citation>
    <scope>NUCLEOTIDE SEQUENCE [LARGE SCALE GENOMIC DNA]</scope>
</reference>
<evidence type="ECO:0000256" key="8">
    <source>
        <dbReference type="ARBA" id="ARBA00022679"/>
    </source>
</evidence>
<dbReference type="OrthoDB" id="4062651at2759"/>
<organism evidence="23 24">
    <name type="scientific">Olea europaea subsp. europaea</name>
    <dbReference type="NCBI Taxonomy" id="158383"/>
    <lineage>
        <taxon>Eukaryota</taxon>
        <taxon>Viridiplantae</taxon>
        <taxon>Streptophyta</taxon>
        <taxon>Embryophyta</taxon>
        <taxon>Tracheophyta</taxon>
        <taxon>Spermatophyta</taxon>
        <taxon>Magnoliopsida</taxon>
        <taxon>eudicotyledons</taxon>
        <taxon>Gunneridae</taxon>
        <taxon>Pentapetalae</taxon>
        <taxon>asterids</taxon>
        <taxon>lamiids</taxon>
        <taxon>Lamiales</taxon>
        <taxon>Oleaceae</taxon>
        <taxon>Oleeae</taxon>
        <taxon>Olea</taxon>
    </lineage>
</organism>
<sequence length="898" mass="98950">MILSTFHPLILLTLSILGVGIARNYDNETDRLALLSFKSSITDDPFGVLSSWNDSTGHFCKWRGVTCSRRHQRVTRLDLESQSLTGSISPSMGNLSFLKELYLDNNSFASGIPQELGHLRRLEYLWLNDNSLGGMIPLNISACSNLVELDVSFNNLSGEIPGQLDSLSQLERLYVNDNNLTGEIPVSFGNLSSLVEFFAGFNSLYGMIPDSFGQLRKLDALSALKSLGIDFLEVFLQTWVSLTNITFFSIADNQFTGSLTSSLSNMSNLEYLMVDGNNFSGKFPNLPKSHRLRWLSATGNQLGSGEVDGLSFISSLTNATKLESLAVNNNSFGGVLPESLGNLSNKLVLLYLDNNQISGRIPDEIGNLFNLQDIQLWNNKLIGNIPPIIGKLQNLTALDLSMNRLTGEIPSSIGNLSTLIHLSLRENKFHGSIPSSLGNCENLLELDLSKNNLSGMIPHQNFVPSLSVALNISWNHLVGSLPVQVRNMRNIGQMDVSNNMLSGEIPNTIGNCERLEVLNMKGNFFRGTIPELNSLRGIQFLDLSDNNLSGEIPDYFGGIKLQHLNLSHNDFSGKLSEAGIFKNAGAIAVFGNPKLCGGSFGTVYRGILPDNITLVAVKVLNLSNHRASNSFIAECNTWRSIRHRNLVKVLSVCSGVDYKGNDFKALVYEFMANGSLEEWLHPSNPEFRRLNLLQRLNIAIDVANALDYLHNHCKSPVVHCDLKPGNILLDNEFVGHVGDFGLSRFLSNATQNFSTTETSSELIKGSIGYAAPEYGMGSEVSTFGDLYSFGILLLEMLTGKRPTDDMFKEGLDLHKYVKNALSDSLDEIVDLPLLQEFQEKPTNTKSTEIQHLWGTQNFQKCLISVFKMGIICSAESATERINIADVLAKLHSTKNNLL</sequence>
<dbReference type="Gene3D" id="1.10.510.10">
    <property type="entry name" value="Transferase(Phosphotransferase) domain 1"/>
    <property type="match status" value="1"/>
</dbReference>
<dbReference type="Pfam" id="PF07714">
    <property type="entry name" value="PK_Tyr_Ser-Thr"/>
    <property type="match status" value="1"/>
</dbReference>
<evidence type="ECO:0000256" key="7">
    <source>
        <dbReference type="ARBA" id="ARBA00022614"/>
    </source>
</evidence>
<evidence type="ECO:0000256" key="11">
    <source>
        <dbReference type="ARBA" id="ARBA00022737"/>
    </source>
</evidence>
<dbReference type="EMBL" id="CACTIH010001899">
    <property type="protein sequence ID" value="CAA2968147.1"/>
    <property type="molecule type" value="Genomic_DNA"/>
</dbReference>
<keyword evidence="6" id="KW-0597">Phosphoprotein</keyword>
<evidence type="ECO:0000256" key="19">
    <source>
        <dbReference type="ARBA" id="ARBA00047899"/>
    </source>
</evidence>
<keyword evidence="12" id="KW-0547">Nucleotide-binding</keyword>
<dbReference type="FunFam" id="3.80.10.10:FF:000565">
    <property type="entry name" value="Leucine-rich repeat receptor-like kinase protein FLORAL ORGAN NUMBER1"/>
    <property type="match status" value="1"/>
</dbReference>
<proteinExistence type="inferred from homology"/>
<keyword evidence="9" id="KW-0812">Transmembrane</keyword>
<comment type="similarity">
    <text evidence="2">Belongs to the protein kinase superfamily. Ser/Thr protein kinase family.</text>
</comment>
<dbReference type="InterPro" id="IPR001245">
    <property type="entry name" value="Ser-Thr/Tyr_kinase_cat_dom"/>
</dbReference>
<evidence type="ECO:0000256" key="1">
    <source>
        <dbReference type="ARBA" id="ARBA00004162"/>
    </source>
</evidence>